<name>A0AAD3DJ47_9CHLO</name>
<accession>A0AAD3DJ47</accession>
<dbReference type="Proteomes" id="UP001054857">
    <property type="component" value="Unassembled WGS sequence"/>
</dbReference>
<feature type="non-terminal residue" evidence="1">
    <location>
        <position position="121"/>
    </location>
</feature>
<comment type="caution">
    <text evidence="1">The sequence shown here is derived from an EMBL/GenBank/DDBJ whole genome shotgun (WGS) entry which is preliminary data.</text>
</comment>
<organism evidence="1 2">
    <name type="scientific">Astrephomene gubernaculifera</name>
    <dbReference type="NCBI Taxonomy" id="47775"/>
    <lineage>
        <taxon>Eukaryota</taxon>
        <taxon>Viridiplantae</taxon>
        <taxon>Chlorophyta</taxon>
        <taxon>core chlorophytes</taxon>
        <taxon>Chlorophyceae</taxon>
        <taxon>CS clade</taxon>
        <taxon>Chlamydomonadales</taxon>
        <taxon>Astrephomenaceae</taxon>
        <taxon>Astrephomene</taxon>
    </lineage>
</organism>
<protein>
    <submittedName>
        <fullName evidence="1">Uncharacterized protein</fullName>
    </submittedName>
</protein>
<gene>
    <name evidence="1" type="ORF">Agub_g3759</name>
</gene>
<proteinExistence type="predicted"/>
<dbReference type="EMBL" id="BMAR01000004">
    <property type="protein sequence ID" value="GFR42795.1"/>
    <property type="molecule type" value="Genomic_DNA"/>
</dbReference>
<reference evidence="1 2" key="1">
    <citation type="journal article" date="2021" name="Sci. Rep.">
        <title>Genome sequencing of the multicellular alga Astrephomene provides insights into convergent evolution of germ-soma differentiation.</title>
        <authorList>
            <person name="Yamashita S."/>
            <person name="Yamamoto K."/>
            <person name="Matsuzaki R."/>
            <person name="Suzuki S."/>
            <person name="Yamaguchi H."/>
            <person name="Hirooka S."/>
            <person name="Minakuchi Y."/>
            <person name="Miyagishima S."/>
            <person name="Kawachi M."/>
            <person name="Toyoda A."/>
            <person name="Nozaki H."/>
        </authorList>
    </citation>
    <scope>NUCLEOTIDE SEQUENCE [LARGE SCALE GENOMIC DNA]</scope>
    <source>
        <strain evidence="1 2">NIES-4017</strain>
    </source>
</reference>
<evidence type="ECO:0000313" key="2">
    <source>
        <dbReference type="Proteomes" id="UP001054857"/>
    </source>
</evidence>
<feature type="non-terminal residue" evidence="1">
    <location>
        <position position="1"/>
    </location>
</feature>
<dbReference type="AlphaFoldDB" id="A0AAD3DJ47"/>
<evidence type="ECO:0000313" key="1">
    <source>
        <dbReference type="EMBL" id="GFR42795.1"/>
    </source>
</evidence>
<sequence length="121" mass="12995">NSSNKPSEGGGRAGTRSAFLRPLLLRAPNLNTALASDNGFRAIGKAAADTNKDEDDEDSEDRVLLEELLRQLVSNERLIARLVRNDAFLDRMAADPALLAELGRRQVLLAQLASLGDAAVV</sequence>
<keyword evidence="2" id="KW-1185">Reference proteome</keyword>